<dbReference type="Proteomes" id="UP000663840">
    <property type="component" value="Unassembled WGS sequence"/>
</dbReference>
<evidence type="ECO:0008006" key="4">
    <source>
        <dbReference type="Google" id="ProtNLM"/>
    </source>
</evidence>
<dbReference type="AlphaFoldDB" id="A0A8H2W699"/>
<keyword evidence="1" id="KW-0732">Signal</keyword>
<comment type="caution">
    <text evidence="2">The sequence shown here is derived from an EMBL/GenBank/DDBJ whole genome shotgun (WGS) entry which is preliminary data.</text>
</comment>
<reference evidence="2" key="1">
    <citation type="submission" date="2021-01" db="EMBL/GenBank/DDBJ databases">
        <authorList>
            <person name="Kaushik A."/>
        </authorList>
    </citation>
    <scope>NUCLEOTIDE SEQUENCE</scope>
    <source>
        <strain evidence="2">AG1-1A</strain>
    </source>
</reference>
<feature type="chain" id="PRO_5034060738" description="Transmembrane protein" evidence="1">
    <location>
        <begin position="24"/>
        <end position="191"/>
    </location>
</feature>
<dbReference type="EMBL" id="CAJMWR010000078">
    <property type="protein sequence ID" value="CAE6342286.1"/>
    <property type="molecule type" value="Genomic_DNA"/>
</dbReference>
<evidence type="ECO:0000256" key="1">
    <source>
        <dbReference type="SAM" id="SignalP"/>
    </source>
</evidence>
<evidence type="ECO:0000313" key="2">
    <source>
        <dbReference type="EMBL" id="CAE6342286.1"/>
    </source>
</evidence>
<proteinExistence type="predicted"/>
<evidence type="ECO:0000313" key="3">
    <source>
        <dbReference type="Proteomes" id="UP000663840"/>
    </source>
</evidence>
<organism evidence="2 3">
    <name type="scientific">Rhizoctonia solani</name>
    <dbReference type="NCBI Taxonomy" id="456999"/>
    <lineage>
        <taxon>Eukaryota</taxon>
        <taxon>Fungi</taxon>
        <taxon>Dikarya</taxon>
        <taxon>Basidiomycota</taxon>
        <taxon>Agaricomycotina</taxon>
        <taxon>Agaricomycetes</taxon>
        <taxon>Cantharellales</taxon>
        <taxon>Ceratobasidiaceae</taxon>
        <taxon>Rhizoctonia</taxon>
    </lineage>
</organism>
<protein>
    <recommendedName>
        <fullName evidence="4">Transmembrane protein</fullName>
    </recommendedName>
</protein>
<accession>A0A8H2W699</accession>
<sequence>MIAFSRLATFVFLILSLSFLVCASPNADGKHELLGRGDSCNKINDMLVDLRAQLDYHLGTCTDDDVLANIEVHLTGPMMAKIGKTTNAIVAIGVIADVDAKIKTDIAAHIAAVVVIVVKILIKVSAKISLSVLAKICADIDVCLKALLVALNVCVQGVLGLSLKFIVDLTVLVFLKVKLGLCADVLGLLKL</sequence>
<gene>
    <name evidence="2" type="ORF">RDB_LOCUS4593</name>
</gene>
<feature type="signal peptide" evidence="1">
    <location>
        <begin position="1"/>
        <end position="23"/>
    </location>
</feature>
<name>A0A8H2W699_9AGAM</name>